<dbReference type="InterPro" id="IPR011604">
    <property type="entry name" value="PDDEXK-like_dom_sf"/>
</dbReference>
<dbReference type="InterPro" id="IPR038726">
    <property type="entry name" value="PDDEXK_AddAB-type"/>
</dbReference>
<dbReference type="Pfam" id="PF12705">
    <property type="entry name" value="PDDEXK_1"/>
    <property type="match status" value="1"/>
</dbReference>
<sequence>MNNEQNKAMKTFLESVAADMLQKYKSEMGHTAVVFPNKRAALFLNRAIARLSDGPVWSPAYITISDLFRQHSTLTVADPILTIAILHESYTKITGSNEDLDRFFSWGQLLLSDFDDLDKNMGDARKIFRNVSDLHELDTLSYLDEDEINILRRFFKNFTADDTLLKEKFLRLWSKMADIYTDFKDNLRRRGLAYEGMLYRDVVEGGEIPYLYERYLFVGFNVIQKVEQRLFSDLKSKGMARFYWDYDRYYMGSGNEAGVYIRQWLDKYPNELRNDDDSIYDNMLSGKKIDFVSSPTENLQARFISTWLRENDRYKDGSRTAIVMCDENLLQTVVHCIPPEVKELNVTTGYPLKQTPIASLVAQLISLQTRGWDDKHRAFRLHHVNSVLRHPYARHISPSAQEIYQEINKEKRFYLRPTDMAKDDGLAEVFSREGMTIDTTVRADGYDLTAMLRWLMAVVKRVAVNGIAHTAKHDIPLFQESCFRMYKLLNSLLTTIGTGRTSGTPEDDSTAPVSTIGDTISIYTFQHLMMQIINTTSIPFHGEPVKGVQVMGVLETRNLDFDHILILSCNEGNMPKGVDDTSFIPHAIRAAYGLTTVDNKVAVYSYYFHSMLQRASDVTIAYNTSTEGASSGEMSRFMLQLMVEMPKSQTIGKTALQAGQIPAPMIPEVVVKDDDVMTALNTIKKLSPTAINTYMRCGMQFFYKYVAQIRELDEQDEDEIDNKMFGNIFHRAAELLYERPRKDIDTILNIAFNEELFGLKTNTEAEPQLNGIQLINRSVIKRYLMMLIELDKQLGDFKVIAHETDVAMRLKLNDRTITVGGRIDRLDRVDIGTPRERLRVVDYKTGTRTAGDITAVDDVFRPENITGKHADYIFQAMLYSIIEAENDFTYNPNHDTVSPALLFIQRTKVKDYDPTITMNKQPITDISVHRDTFVRLLKEKLNELFNPDVPFGLSNDPKVCRVCPYRLMCGK</sequence>
<comment type="caution">
    <text evidence="2">The sequence shown here is derived from an EMBL/GenBank/DDBJ whole genome shotgun (WGS) entry which is preliminary data.</text>
</comment>
<dbReference type="Gene3D" id="3.90.320.10">
    <property type="match status" value="1"/>
</dbReference>
<dbReference type="SUPFAM" id="SSF52540">
    <property type="entry name" value="P-loop containing nucleoside triphosphate hydrolases"/>
    <property type="match status" value="1"/>
</dbReference>
<keyword evidence="3" id="KW-1185">Reference proteome</keyword>
<feature type="domain" description="PD-(D/E)XK endonuclease-like" evidence="1">
    <location>
        <begin position="686"/>
        <end position="969"/>
    </location>
</feature>
<dbReference type="Proteomes" id="UP000825483">
    <property type="component" value="Unassembled WGS sequence"/>
</dbReference>
<dbReference type="EMBL" id="BPUB01000001">
    <property type="protein sequence ID" value="GJG57907.1"/>
    <property type="molecule type" value="Genomic_DNA"/>
</dbReference>
<dbReference type="AlphaFoldDB" id="A0A9R1CUX0"/>
<name>A0A9R1CUX0_9BACT</name>
<evidence type="ECO:0000313" key="2">
    <source>
        <dbReference type="EMBL" id="GJG57907.1"/>
    </source>
</evidence>
<protein>
    <recommendedName>
        <fullName evidence="1">PD-(D/E)XK endonuclease-like domain-containing protein</fullName>
    </recommendedName>
</protein>
<dbReference type="InterPro" id="IPR027417">
    <property type="entry name" value="P-loop_NTPase"/>
</dbReference>
<proteinExistence type="predicted"/>
<evidence type="ECO:0000313" key="3">
    <source>
        <dbReference type="Proteomes" id="UP000825483"/>
    </source>
</evidence>
<gene>
    <name evidence="2" type="ORF">PRLR5076_07580</name>
</gene>
<evidence type="ECO:0000259" key="1">
    <source>
        <dbReference type="Pfam" id="PF12705"/>
    </source>
</evidence>
<accession>A0A9R1CUX0</accession>
<reference evidence="2" key="1">
    <citation type="journal article" date="2022" name="Int. J. Syst. Evol. Microbiol.">
        <title>Prevotella lacticifex sp. nov., isolated from the rumen of cows.</title>
        <authorList>
            <person name="Shinkai T."/>
            <person name="Ikeyama N."/>
            <person name="Kumagai M."/>
            <person name="Ohmori H."/>
            <person name="Sakamoto M."/>
            <person name="Ohkuma M."/>
            <person name="Mitsumori M."/>
        </authorList>
    </citation>
    <scope>NUCLEOTIDE SEQUENCE</scope>
    <source>
        <strain evidence="2">R5076</strain>
    </source>
</reference>
<organism evidence="2 3">
    <name type="scientific">Prevotella lacticifex</name>
    <dbReference type="NCBI Taxonomy" id="2854755"/>
    <lineage>
        <taxon>Bacteria</taxon>
        <taxon>Pseudomonadati</taxon>
        <taxon>Bacteroidota</taxon>
        <taxon>Bacteroidia</taxon>
        <taxon>Bacteroidales</taxon>
        <taxon>Prevotellaceae</taxon>
        <taxon>Prevotella</taxon>
    </lineage>
</organism>